<dbReference type="RefSeq" id="WP_100295039.1">
    <property type="nucleotide sequence ID" value="NZ_PGGC01000163.1"/>
</dbReference>
<dbReference type="AlphaFoldDB" id="A0A2H9U1E8"/>
<dbReference type="Proteomes" id="UP000235861">
    <property type="component" value="Unassembled WGS sequence"/>
</dbReference>
<protein>
    <submittedName>
        <fullName evidence="1">Uncharacterized protein</fullName>
    </submittedName>
</protein>
<organism evidence="1 2">
    <name type="scientific">Aeromonas cavernicola</name>
    <dbReference type="NCBI Taxonomy" id="1006623"/>
    <lineage>
        <taxon>Bacteria</taxon>
        <taxon>Pseudomonadati</taxon>
        <taxon>Pseudomonadota</taxon>
        <taxon>Gammaproteobacteria</taxon>
        <taxon>Aeromonadales</taxon>
        <taxon>Aeromonadaceae</taxon>
        <taxon>Aeromonas</taxon>
    </lineage>
</organism>
<proteinExistence type="predicted"/>
<gene>
    <name evidence="1" type="ORF">CUC53_15875</name>
</gene>
<dbReference type="EMBL" id="PGGC01000163">
    <property type="protein sequence ID" value="PJG57830.1"/>
    <property type="molecule type" value="Genomic_DNA"/>
</dbReference>
<name>A0A2H9U1E8_9GAMM</name>
<evidence type="ECO:0000313" key="2">
    <source>
        <dbReference type="Proteomes" id="UP000235861"/>
    </source>
</evidence>
<comment type="caution">
    <text evidence="1">The sequence shown here is derived from an EMBL/GenBank/DDBJ whole genome shotgun (WGS) entry which is preliminary data.</text>
</comment>
<accession>A0A2H9U1E8</accession>
<sequence>MKTVRFVSNQDEWYVFSDEIGELYYLKMDGSGTKGISKFFFDSFYSSNCIKILFIERDNKRVITEVVSFK</sequence>
<keyword evidence="2" id="KW-1185">Reference proteome</keyword>
<evidence type="ECO:0000313" key="1">
    <source>
        <dbReference type="EMBL" id="PJG57830.1"/>
    </source>
</evidence>
<reference evidence="1 2" key="1">
    <citation type="submission" date="2017-11" db="EMBL/GenBank/DDBJ databases">
        <title>Draft genome sequence of environmental isolate Aeromonas cavernicola sp. nov. MDC 2508.</title>
        <authorList>
            <person name="Colston S.M."/>
            <person name="Navarro A."/>
            <person name="Martinez-Murcia A.J."/>
            <person name="Graf J."/>
        </authorList>
    </citation>
    <scope>NUCLEOTIDE SEQUENCE [LARGE SCALE GENOMIC DNA]</scope>
    <source>
        <strain evidence="1 2">MDC 2508</strain>
    </source>
</reference>